<evidence type="ECO:0000313" key="2">
    <source>
        <dbReference type="EMBL" id="GAA1397526.1"/>
    </source>
</evidence>
<sequence>MIELAEPVSAVALIGGFGALMRGLSTRFEQLRHGYFGVTAPVQRLGRETSTAQNAQKVDDHRPFLVHLMGPGIGDAGVFEVEAVLGFTPTHAVKVSAGCNREIDHAATALLTAAVVDVLGDVVKAELLRGQEAVVAGQPSDRSRKSAGPTSYSGSGSGGLAVGGEGLVGAGVLGRG</sequence>
<gene>
    <name evidence="2" type="ORF">GCM10009639_35070</name>
</gene>
<dbReference type="InterPro" id="IPR045948">
    <property type="entry name" value="DUF6368"/>
</dbReference>
<accession>A0ABP4IWQ7</accession>
<dbReference type="EMBL" id="BAAAKJ010000190">
    <property type="protein sequence ID" value="GAA1397526.1"/>
    <property type="molecule type" value="Genomic_DNA"/>
</dbReference>
<protein>
    <submittedName>
        <fullName evidence="2">Uncharacterized protein</fullName>
    </submittedName>
</protein>
<organism evidence="2 3">
    <name type="scientific">Kitasatospora putterlickiae</name>
    <dbReference type="NCBI Taxonomy" id="221725"/>
    <lineage>
        <taxon>Bacteria</taxon>
        <taxon>Bacillati</taxon>
        <taxon>Actinomycetota</taxon>
        <taxon>Actinomycetes</taxon>
        <taxon>Kitasatosporales</taxon>
        <taxon>Streptomycetaceae</taxon>
        <taxon>Kitasatospora</taxon>
    </lineage>
</organism>
<comment type="caution">
    <text evidence="2">The sequence shown here is derived from an EMBL/GenBank/DDBJ whole genome shotgun (WGS) entry which is preliminary data.</text>
</comment>
<feature type="compositionally biased region" description="Gly residues" evidence="1">
    <location>
        <begin position="155"/>
        <end position="166"/>
    </location>
</feature>
<feature type="region of interest" description="Disordered" evidence="1">
    <location>
        <begin position="134"/>
        <end position="166"/>
    </location>
</feature>
<evidence type="ECO:0000256" key="1">
    <source>
        <dbReference type="SAM" id="MobiDB-lite"/>
    </source>
</evidence>
<dbReference type="Proteomes" id="UP001499863">
    <property type="component" value="Unassembled WGS sequence"/>
</dbReference>
<proteinExistence type="predicted"/>
<name>A0ABP4IWQ7_9ACTN</name>
<reference evidence="3" key="1">
    <citation type="journal article" date="2019" name="Int. J. Syst. Evol. Microbiol.">
        <title>The Global Catalogue of Microorganisms (GCM) 10K type strain sequencing project: providing services to taxonomists for standard genome sequencing and annotation.</title>
        <authorList>
            <consortium name="The Broad Institute Genomics Platform"/>
            <consortium name="The Broad Institute Genome Sequencing Center for Infectious Disease"/>
            <person name="Wu L."/>
            <person name="Ma J."/>
        </authorList>
    </citation>
    <scope>NUCLEOTIDE SEQUENCE [LARGE SCALE GENOMIC DNA]</scope>
    <source>
        <strain evidence="3">JCM 12393</strain>
    </source>
</reference>
<dbReference type="Pfam" id="PF19895">
    <property type="entry name" value="DUF6368"/>
    <property type="match status" value="1"/>
</dbReference>
<evidence type="ECO:0000313" key="3">
    <source>
        <dbReference type="Proteomes" id="UP001499863"/>
    </source>
</evidence>
<keyword evidence="3" id="KW-1185">Reference proteome</keyword>